<accession>A0AC34REU0</accession>
<evidence type="ECO:0000313" key="1">
    <source>
        <dbReference type="Proteomes" id="UP000887576"/>
    </source>
</evidence>
<organism evidence="1 2">
    <name type="scientific">Panagrolaimus sp. JU765</name>
    <dbReference type="NCBI Taxonomy" id="591449"/>
    <lineage>
        <taxon>Eukaryota</taxon>
        <taxon>Metazoa</taxon>
        <taxon>Ecdysozoa</taxon>
        <taxon>Nematoda</taxon>
        <taxon>Chromadorea</taxon>
        <taxon>Rhabditida</taxon>
        <taxon>Tylenchina</taxon>
        <taxon>Panagrolaimomorpha</taxon>
        <taxon>Panagrolaimoidea</taxon>
        <taxon>Panagrolaimidae</taxon>
        <taxon>Panagrolaimus</taxon>
    </lineage>
</organism>
<protein>
    <submittedName>
        <fullName evidence="2">Neurotransmitter-gated ion-channel ligand-binding domain-containing protein</fullName>
    </submittedName>
</protein>
<evidence type="ECO:0000313" key="2">
    <source>
        <dbReference type="WBParaSite" id="JU765_v2.g6244.t1"/>
    </source>
</evidence>
<dbReference type="WBParaSite" id="JU765_v2.g6244.t1">
    <property type="protein sequence ID" value="JU765_v2.g6244.t1"/>
    <property type="gene ID" value="JU765_v2.g6244"/>
</dbReference>
<dbReference type="Proteomes" id="UP000887576">
    <property type="component" value="Unplaced"/>
</dbReference>
<name>A0AC34REU0_9BILA</name>
<sequence>MKDIFCLTFDERGELARRFKYYHSSVRPGDKFNLVETLNGTFFNLNTEIEMLQTRVSDGSVDLELIIVIHYLDDRLIMRELTDVLTIPNEFTPWIPNIETSPSLDLQKSVHVDPKTGQITVFLRVNSKIQCYSEIWKHPFDSFQCELFFSTEQDERIFLRALRDLRPDNQINSVSYRAEEWPHMMLFLSFNSQWHSSIVNIYLPTILILSLFIFAQWKRRKIQIIIGVSSLISIIILQTSQRRHEQITLQDLWMSGILLHLIAILTVDLVLPARRIVHTTISNINEPVKTKILTIQDSPVSRKINRYSSEQFPLLGHSPKEERTRRDSGRQVYGYIGPAATETTVPLARNDTDSDALTDVYVFRHSLTPQNVKTPPIHRQITQTTIGHKKRIALGVILIFYAIFILAYTIMVFYVLNIK</sequence>
<reference evidence="2" key="1">
    <citation type="submission" date="2022-11" db="UniProtKB">
        <authorList>
            <consortium name="WormBaseParasite"/>
        </authorList>
    </citation>
    <scope>IDENTIFICATION</scope>
</reference>
<proteinExistence type="predicted"/>